<protein>
    <submittedName>
        <fullName evidence="1">Uncharacterized protein</fullName>
    </submittedName>
</protein>
<evidence type="ECO:0000313" key="1">
    <source>
        <dbReference type="EMBL" id="RRT54849.1"/>
    </source>
</evidence>
<accession>A0A426YT07</accession>
<name>A0A426YT07_ENSVE</name>
<organism evidence="1 2">
    <name type="scientific">Ensete ventricosum</name>
    <name type="common">Abyssinian banana</name>
    <name type="synonym">Musa ensete</name>
    <dbReference type="NCBI Taxonomy" id="4639"/>
    <lineage>
        <taxon>Eukaryota</taxon>
        <taxon>Viridiplantae</taxon>
        <taxon>Streptophyta</taxon>
        <taxon>Embryophyta</taxon>
        <taxon>Tracheophyta</taxon>
        <taxon>Spermatophyta</taxon>
        <taxon>Magnoliopsida</taxon>
        <taxon>Liliopsida</taxon>
        <taxon>Zingiberales</taxon>
        <taxon>Musaceae</taxon>
        <taxon>Ensete</taxon>
    </lineage>
</organism>
<gene>
    <name evidence="1" type="ORF">B296_00047862</name>
</gene>
<comment type="caution">
    <text evidence="1">The sequence shown here is derived from an EMBL/GenBank/DDBJ whole genome shotgun (WGS) entry which is preliminary data.</text>
</comment>
<sequence length="105" mass="11952">VWESYYLIARSSFKVDDAPLNNKGWKSRYFFASTFRGWGFGLKWTSRDIDNSSPLLTKDEVEQAVRMRGILSSSKAIKSISEDWLVEAGLSPALRGMAYLVFVAY</sequence>
<proteinExistence type="predicted"/>
<dbReference type="AlphaFoldDB" id="A0A426YT07"/>
<evidence type="ECO:0000313" key="2">
    <source>
        <dbReference type="Proteomes" id="UP000287651"/>
    </source>
</evidence>
<reference evidence="1 2" key="1">
    <citation type="journal article" date="2014" name="Agronomy (Basel)">
        <title>A Draft Genome Sequence for Ensete ventricosum, the Drought-Tolerant Tree Against Hunger.</title>
        <authorList>
            <person name="Harrison J."/>
            <person name="Moore K.A."/>
            <person name="Paszkiewicz K."/>
            <person name="Jones T."/>
            <person name="Grant M."/>
            <person name="Ambacheew D."/>
            <person name="Muzemil S."/>
            <person name="Studholme D.J."/>
        </authorList>
    </citation>
    <scope>NUCLEOTIDE SEQUENCE [LARGE SCALE GENOMIC DNA]</scope>
</reference>
<dbReference type="Proteomes" id="UP000287651">
    <property type="component" value="Unassembled WGS sequence"/>
</dbReference>
<feature type="non-terminal residue" evidence="1">
    <location>
        <position position="1"/>
    </location>
</feature>
<dbReference type="EMBL" id="AMZH03010384">
    <property type="protein sequence ID" value="RRT54849.1"/>
    <property type="molecule type" value="Genomic_DNA"/>
</dbReference>